<reference evidence="2 3" key="1">
    <citation type="submission" date="2018-08" db="EMBL/GenBank/DDBJ databases">
        <title>Bacillus jemisoniae sp. nov., Bacillus chryseoplanitiae sp. nov., Bacillus resnikiae sp. nov., and Bacillus frankliniae sp. nov., isolated from Viking spacecraft and associated surfaces.</title>
        <authorList>
            <person name="Seuylemezian A."/>
            <person name="Vaishampayan P."/>
        </authorList>
    </citation>
    <scope>NUCLEOTIDE SEQUENCE [LARGE SCALE GENOMIC DNA]</scope>
    <source>
        <strain evidence="2 3">MA001</strain>
    </source>
</reference>
<dbReference type="AlphaFoldDB" id="A0A398B600"/>
<comment type="caution">
    <text evidence="2">The sequence shown here is derived from an EMBL/GenBank/DDBJ whole genome shotgun (WGS) entry which is preliminary data.</text>
</comment>
<dbReference type="EMBL" id="QWVS01000018">
    <property type="protein sequence ID" value="RID85365.1"/>
    <property type="molecule type" value="Genomic_DNA"/>
</dbReference>
<evidence type="ECO:0000313" key="2">
    <source>
        <dbReference type="EMBL" id="RID85365.1"/>
    </source>
</evidence>
<evidence type="ECO:0000256" key="1">
    <source>
        <dbReference type="SAM" id="Phobius"/>
    </source>
</evidence>
<proteinExistence type="predicted"/>
<gene>
    <name evidence="2" type="ORF">D1953_11130</name>
</gene>
<protein>
    <submittedName>
        <fullName evidence="2">Uncharacterized protein</fullName>
    </submittedName>
</protein>
<evidence type="ECO:0000313" key="3">
    <source>
        <dbReference type="Proteomes" id="UP000266016"/>
    </source>
</evidence>
<keyword evidence="1" id="KW-0472">Membrane</keyword>
<sequence length="71" mass="8261">MKHVVIGLFLYFPDDKSEYIPAAISCAIFLLAAIFTMRFIIRYSKKEELKTKQLEERIAQQQNSAKNDTFS</sequence>
<keyword evidence="1" id="KW-1133">Transmembrane helix</keyword>
<accession>A0A398B600</accession>
<organism evidence="2 3">
    <name type="scientific">Peribacillus asahii</name>
    <dbReference type="NCBI Taxonomy" id="228899"/>
    <lineage>
        <taxon>Bacteria</taxon>
        <taxon>Bacillati</taxon>
        <taxon>Bacillota</taxon>
        <taxon>Bacilli</taxon>
        <taxon>Bacillales</taxon>
        <taxon>Bacillaceae</taxon>
        <taxon>Peribacillus</taxon>
    </lineage>
</organism>
<feature type="transmembrane region" description="Helical" evidence="1">
    <location>
        <begin position="20"/>
        <end position="41"/>
    </location>
</feature>
<dbReference type="Proteomes" id="UP000266016">
    <property type="component" value="Unassembled WGS sequence"/>
</dbReference>
<name>A0A398B600_9BACI</name>
<dbReference type="RefSeq" id="WP_119117261.1">
    <property type="nucleotide sequence ID" value="NZ_QWVS01000018.1"/>
</dbReference>
<keyword evidence="1" id="KW-0812">Transmembrane</keyword>
<keyword evidence="3" id="KW-1185">Reference proteome</keyword>